<gene>
    <name evidence="1" type="ORF">WA026_014548</name>
</gene>
<proteinExistence type="predicted"/>
<comment type="caution">
    <text evidence="1">The sequence shown here is derived from an EMBL/GenBank/DDBJ whole genome shotgun (WGS) entry which is preliminary data.</text>
</comment>
<dbReference type="EMBL" id="JARQZJ010000067">
    <property type="protein sequence ID" value="KAK9881200.1"/>
    <property type="molecule type" value="Genomic_DNA"/>
</dbReference>
<evidence type="ECO:0000313" key="2">
    <source>
        <dbReference type="Proteomes" id="UP001431783"/>
    </source>
</evidence>
<accession>A0AAW1UFC7</accession>
<evidence type="ECO:0000313" key="1">
    <source>
        <dbReference type="EMBL" id="KAK9881200.1"/>
    </source>
</evidence>
<keyword evidence="2" id="KW-1185">Reference proteome</keyword>
<sequence>MSVETSVSQSINVISDKMGNYYKNNKNGKTEQCLTGNKYSGSSPNVYHPNYYDQANSSINLRTTRYYTNCSIRPKQNTYKNQTVDSITPKSDIGLMERFKSRSYLMRIDPNPEMLLNGSPSDHLNQAMWDVFMLKAQKRKCVEDVELVVAKVPILKFKDLATGLKLILIAIMELE</sequence>
<dbReference type="AlphaFoldDB" id="A0AAW1UFC7"/>
<reference evidence="1 2" key="1">
    <citation type="submission" date="2023-03" db="EMBL/GenBank/DDBJ databases">
        <title>Genome insight into feeding habits of ladybird beetles.</title>
        <authorList>
            <person name="Li H.-S."/>
            <person name="Huang Y.-H."/>
            <person name="Pang H."/>
        </authorList>
    </citation>
    <scope>NUCLEOTIDE SEQUENCE [LARGE SCALE GENOMIC DNA]</scope>
    <source>
        <strain evidence="1">SYSU_2023b</strain>
        <tissue evidence="1">Whole body</tissue>
    </source>
</reference>
<dbReference type="Proteomes" id="UP001431783">
    <property type="component" value="Unassembled WGS sequence"/>
</dbReference>
<protein>
    <submittedName>
        <fullName evidence="1">Uncharacterized protein</fullName>
    </submittedName>
</protein>
<name>A0AAW1UFC7_9CUCU</name>
<organism evidence="1 2">
    <name type="scientific">Henosepilachna vigintioctopunctata</name>
    <dbReference type="NCBI Taxonomy" id="420089"/>
    <lineage>
        <taxon>Eukaryota</taxon>
        <taxon>Metazoa</taxon>
        <taxon>Ecdysozoa</taxon>
        <taxon>Arthropoda</taxon>
        <taxon>Hexapoda</taxon>
        <taxon>Insecta</taxon>
        <taxon>Pterygota</taxon>
        <taxon>Neoptera</taxon>
        <taxon>Endopterygota</taxon>
        <taxon>Coleoptera</taxon>
        <taxon>Polyphaga</taxon>
        <taxon>Cucujiformia</taxon>
        <taxon>Coccinelloidea</taxon>
        <taxon>Coccinellidae</taxon>
        <taxon>Epilachninae</taxon>
        <taxon>Epilachnini</taxon>
        <taxon>Henosepilachna</taxon>
    </lineage>
</organism>